<dbReference type="GO" id="GO:0005739">
    <property type="term" value="C:mitochondrion"/>
    <property type="evidence" value="ECO:0007669"/>
    <property type="project" value="TreeGrafter"/>
</dbReference>
<evidence type="ECO:0000313" key="5">
    <source>
        <dbReference type="Proteomes" id="UP000663879"/>
    </source>
</evidence>
<organism evidence="4 5">
    <name type="scientific">Brachionus calyciflorus</name>
    <dbReference type="NCBI Taxonomy" id="104777"/>
    <lineage>
        <taxon>Eukaryota</taxon>
        <taxon>Metazoa</taxon>
        <taxon>Spiralia</taxon>
        <taxon>Gnathifera</taxon>
        <taxon>Rotifera</taxon>
        <taxon>Eurotatoria</taxon>
        <taxon>Monogononta</taxon>
        <taxon>Pseudotrocha</taxon>
        <taxon>Ploima</taxon>
        <taxon>Brachionidae</taxon>
        <taxon>Brachionus</taxon>
    </lineage>
</organism>
<dbReference type="AlphaFoldDB" id="A0A814GC87"/>
<dbReference type="Proteomes" id="UP000663879">
    <property type="component" value="Unassembled WGS sequence"/>
</dbReference>
<sequence>MVSKTDELDIFRDTPVRYMGYANEIGEAFRSMISPAAVRATYGVAFGYVFLDVIDKANKTFKKETKLAELSTPKESPKSKTAKIATDCLIWQSFASVIIPGFTINRICKLSSYLLSKTSASPKAGKILTTLIGLGSIPFIIHPIDHGCHIVMDKTIRPYLGIDPHVITE</sequence>
<dbReference type="PANTHER" id="PTHR11001">
    <property type="entry name" value="MITOCHONDRIAL FISSION PROCESS PROTEIN 1"/>
    <property type="match status" value="1"/>
</dbReference>
<proteinExistence type="inferred from homology"/>
<dbReference type="Pfam" id="PF10558">
    <property type="entry name" value="MTP18"/>
    <property type="match status" value="1"/>
</dbReference>
<evidence type="ECO:0000313" key="4">
    <source>
        <dbReference type="EMBL" id="CAF0993335.1"/>
    </source>
</evidence>
<keyword evidence="5" id="KW-1185">Reference proteome</keyword>
<accession>A0A814GC87</accession>
<comment type="similarity">
    <text evidence="1">Belongs to the MTFP1 family.</text>
</comment>
<evidence type="ECO:0000256" key="1">
    <source>
        <dbReference type="ARBA" id="ARBA00009224"/>
    </source>
</evidence>
<dbReference type="OrthoDB" id="424969at2759"/>
<dbReference type="PANTHER" id="PTHR11001:SF2">
    <property type="entry name" value="MITOCHONDRIAL FISSION PROCESS PROTEIN 1"/>
    <property type="match status" value="1"/>
</dbReference>
<dbReference type="InterPro" id="IPR019560">
    <property type="entry name" value="Mitochondrial_18_kDa_protein"/>
</dbReference>
<gene>
    <name evidence="4" type="ORF">OXX778_LOCUS16029</name>
</gene>
<comment type="caution">
    <text evidence="4">The sequence shown here is derived from an EMBL/GenBank/DDBJ whole genome shotgun (WGS) entry which is preliminary data.</text>
</comment>
<dbReference type="GO" id="GO:0000266">
    <property type="term" value="P:mitochondrial fission"/>
    <property type="evidence" value="ECO:0007669"/>
    <property type="project" value="TreeGrafter"/>
</dbReference>
<reference evidence="4" key="1">
    <citation type="submission" date="2021-02" db="EMBL/GenBank/DDBJ databases">
        <authorList>
            <person name="Nowell W R."/>
        </authorList>
    </citation>
    <scope>NUCLEOTIDE SEQUENCE</scope>
    <source>
        <strain evidence="4">Ploen Becks lab</strain>
    </source>
</reference>
<evidence type="ECO:0000256" key="2">
    <source>
        <dbReference type="ARBA" id="ARBA00017835"/>
    </source>
</evidence>
<dbReference type="EMBL" id="CAJNOC010003681">
    <property type="protein sequence ID" value="CAF0993335.1"/>
    <property type="molecule type" value="Genomic_DNA"/>
</dbReference>
<evidence type="ECO:0000256" key="3">
    <source>
        <dbReference type="ARBA" id="ARBA00029631"/>
    </source>
</evidence>
<name>A0A814GC87_9BILA</name>
<protein>
    <recommendedName>
        <fullName evidence="2">Mitochondrial fission process protein 1</fullName>
    </recommendedName>
    <alternativeName>
        <fullName evidence="3">Mitochondrial 18 kDa protein</fullName>
    </alternativeName>
</protein>